<evidence type="ECO:0000256" key="2">
    <source>
        <dbReference type="ARBA" id="ARBA00022898"/>
    </source>
</evidence>
<dbReference type="Pfam" id="PF00155">
    <property type="entry name" value="Aminotran_1_2"/>
    <property type="match status" value="1"/>
</dbReference>
<evidence type="ECO:0000256" key="1">
    <source>
        <dbReference type="ARBA" id="ARBA00005384"/>
    </source>
</evidence>
<keyword evidence="2" id="KW-0663">Pyridoxal phosphate</keyword>
<proteinExistence type="inferred from homology"/>
<dbReference type="EMBL" id="PDUD01000010">
    <property type="protein sequence ID" value="PHN07313.1"/>
    <property type="molecule type" value="Genomic_DNA"/>
</dbReference>
<comment type="caution">
    <text evidence="7">The sequence shown here is derived from an EMBL/GenBank/DDBJ whole genome shotgun (WGS) entry which is preliminary data.</text>
</comment>
<dbReference type="RefSeq" id="WP_099149243.1">
    <property type="nucleotide sequence ID" value="NZ_PDUD01000010.1"/>
</dbReference>
<evidence type="ECO:0000313" key="8">
    <source>
        <dbReference type="Proteomes" id="UP000223913"/>
    </source>
</evidence>
<dbReference type="InterPro" id="IPR015421">
    <property type="entry name" value="PyrdxlP-dep_Trfase_major"/>
</dbReference>
<dbReference type="AlphaFoldDB" id="A0A2D0NHR7"/>
<accession>A0A2D0NHR7</accession>
<organism evidence="7 8">
    <name type="scientific">Flavilitoribacter nigricans (strain ATCC 23147 / DSM 23189 / NBRC 102662 / NCIMB 1420 / SS-2)</name>
    <name type="common">Lewinella nigricans</name>
    <dbReference type="NCBI Taxonomy" id="1122177"/>
    <lineage>
        <taxon>Bacteria</taxon>
        <taxon>Pseudomonadati</taxon>
        <taxon>Bacteroidota</taxon>
        <taxon>Saprospiria</taxon>
        <taxon>Saprospirales</taxon>
        <taxon>Lewinellaceae</taxon>
        <taxon>Flavilitoribacter</taxon>
    </lineage>
</organism>
<dbReference type="PROSITE" id="PS50949">
    <property type="entry name" value="HTH_GNTR"/>
    <property type="match status" value="1"/>
</dbReference>
<dbReference type="Gene3D" id="3.40.640.10">
    <property type="entry name" value="Type I PLP-dependent aspartate aminotransferase-like (Major domain)"/>
    <property type="match status" value="1"/>
</dbReference>
<keyword evidence="4" id="KW-0238">DNA-binding</keyword>
<reference evidence="7 8" key="1">
    <citation type="submission" date="2017-10" db="EMBL/GenBank/DDBJ databases">
        <title>The draft genome sequence of Lewinella nigricans NBRC 102662.</title>
        <authorList>
            <person name="Wang K."/>
        </authorList>
    </citation>
    <scope>NUCLEOTIDE SEQUENCE [LARGE SCALE GENOMIC DNA]</scope>
    <source>
        <strain evidence="7 8">NBRC 102662</strain>
    </source>
</reference>
<evidence type="ECO:0000256" key="3">
    <source>
        <dbReference type="ARBA" id="ARBA00023015"/>
    </source>
</evidence>
<dbReference type="Proteomes" id="UP000223913">
    <property type="component" value="Unassembled WGS sequence"/>
</dbReference>
<dbReference type="InterPro" id="IPR015424">
    <property type="entry name" value="PyrdxlP-dep_Trfase"/>
</dbReference>
<evidence type="ECO:0000256" key="5">
    <source>
        <dbReference type="ARBA" id="ARBA00023163"/>
    </source>
</evidence>
<dbReference type="GO" id="GO:0003700">
    <property type="term" value="F:DNA-binding transcription factor activity"/>
    <property type="evidence" value="ECO:0007669"/>
    <property type="project" value="InterPro"/>
</dbReference>
<evidence type="ECO:0000259" key="6">
    <source>
        <dbReference type="PROSITE" id="PS50949"/>
    </source>
</evidence>
<dbReference type="Pfam" id="PF00392">
    <property type="entry name" value="GntR"/>
    <property type="match status" value="1"/>
</dbReference>
<dbReference type="InterPro" id="IPR036388">
    <property type="entry name" value="WH-like_DNA-bd_sf"/>
</dbReference>
<dbReference type="InterPro" id="IPR036390">
    <property type="entry name" value="WH_DNA-bd_sf"/>
</dbReference>
<dbReference type="GO" id="GO:0003677">
    <property type="term" value="F:DNA binding"/>
    <property type="evidence" value="ECO:0007669"/>
    <property type="project" value="UniProtKB-KW"/>
</dbReference>
<dbReference type="InterPro" id="IPR000524">
    <property type="entry name" value="Tscrpt_reg_HTH_GntR"/>
</dbReference>
<comment type="similarity">
    <text evidence="1">In the C-terminal section; belongs to the class-I pyridoxal-phosphate-dependent aminotransferase family.</text>
</comment>
<keyword evidence="5" id="KW-0804">Transcription</keyword>
<keyword evidence="8" id="KW-1185">Reference proteome</keyword>
<dbReference type="SUPFAM" id="SSF46785">
    <property type="entry name" value="Winged helix' DNA-binding domain"/>
    <property type="match status" value="1"/>
</dbReference>
<dbReference type="InterPro" id="IPR051446">
    <property type="entry name" value="HTH_trans_reg/aminotransferase"/>
</dbReference>
<dbReference type="OrthoDB" id="594134at2"/>
<gene>
    <name evidence="7" type="ORF">CRP01_06695</name>
</gene>
<dbReference type="CDD" id="cd00609">
    <property type="entry name" value="AAT_like"/>
    <property type="match status" value="1"/>
</dbReference>
<feature type="domain" description="HTH gntR-type" evidence="6">
    <location>
        <begin position="16"/>
        <end position="84"/>
    </location>
</feature>
<name>A0A2D0NHR7_FLAN2</name>
<dbReference type="PANTHER" id="PTHR46577:SF1">
    <property type="entry name" value="HTH-TYPE TRANSCRIPTIONAL REGULATORY PROTEIN GABR"/>
    <property type="match status" value="1"/>
</dbReference>
<dbReference type="GO" id="GO:0030170">
    <property type="term" value="F:pyridoxal phosphate binding"/>
    <property type="evidence" value="ECO:0007669"/>
    <property type="project" value="InterPro"/>
</dbReference>
<dbReference type="InterPro" id="IPR004839">
    <property type="entry name" value="Aminotransferase_I/II_large"/>
</dbReference>
<dbReference type="Gene3D" id="1.10.10.10">
    <property type="entry name" value="Winged helix-like DNA-binding domain superfamily/Winged helix DNA-binding domain"/>
    <property type="match status" value="1"/>
</dbReference>
<keyword evidence="3" id="KW-0805">Transcription regulation</keyword>
<dbReference type="SMART" id="SM00345">
    <property type="entry name" value="HTH_GNTR"/>
    <property type="match status" value="1"/>
</dbReference>
<evidence type="ECO:0000313" key="7">
    <source>
        <dbReference type="EMBL" id="PHN07313.1"/>
    </source>
</evidence>
<protein>
    <submittedName>
        <fullName evidence="7">GntR family transcriptional regulator</fullName>
    </submittedName>
</protein>
<dbReference type="SUPFAM" id="SSF53383">
    <property type="entry name" value="PLP-dependent transferases"/>
    <property type="match status" value="1"/>
</dbReference>
<dbReference type="PANTHER" id="PTHR46577">
    <property type="entry name" value="HTH-TYPE TRANSCRIPTIONAL REGULATORY PROTEIN GABR"/>
    <property type="match status" value="1"/>
</dbReference>
<evidence type="ECO:0000256" key="4">
    <source>
        <dbReference type="ARBA" id="ARBA00023125"/>
    </source>
</evidence>
<dbReference type="CDD" id="cd07377">
    <property type="entry name" value="WHTH_GntR"/>
    <property type="match status" value="1"/>
</dbReference>
<sequence>MLPWKSLISLDRQSPKSVFLQIAEGVINVIRSGHLQAGERLPGSRQMAQLLDINRKTALLAYDELLAQGWIISRASRGTFVADSLPILQSRSWSGEEFPRRAAGDFSWEIPDYLTQPLAFSYPMAFDDGLPDIRLAPIEELARAYSRNLRNLWDHRRLSYGDALGHPHLREVLARELNNTRGLNITPDHLIITRGSQMAIFLAARVVLSDKQSTVVMTDPGYRTAGLNFRYAGGRILTVPVDEEGLVVTELEKICKRQSIQLVYVTPHHHYPTTVMLSPQRRMELLQLADVYDFAILEDDYDYDFHYGNSPVLPLASGDHQKRVLYIGSFSKNISPAIRMGYLVGPPDLIRELPKIRRLIDRQGDVTMEAAIAELLEEGIIRRYLKKALRQYRQRRDAGCDRLQTELGDYLKFDKPAGGLAIWAKFHPDIDLPALSEVMLRQQVYLSNGKFYAPEENAIRMGFACMSETEMVRAITILKESIQSAFPTFVPGNWKKD</sequence>